<organism evidence="1 2">
    <name type="scientific">Agathobacter rectalis</name>
    <dbReference type="NCBI Taxonomy" id="39491"/>
    <lineage>
        <taxon>Bacteria</taxon>
        <taxon>Bacillati</taxon>
        <taxon>Bacillota</taxon>
        <taxon>Clostridia</taxon>
        <taxon>Lachnospirales</taxon>
        <taxon>Lachnospiraceae</taxon>
        <taxon>Agathobacter</taxon>
    </lineage>
</organism>
<reference evidence="1 2" key="1">
    <citation type="submission" date="2018-08" db="EMBL/GenBank/DDBJ databases">
        <title>A genome reference for cultivated species of the human gut microbiota.</title>
        <authorList>
            <person name="Zou Y."/>
            <person name="Xue W."/>
            <person name="Luo G."/>
        </authorList>
    </citation>
    <scope>NUCLEOTIDE SEQUENCE [LARGE SCALE GENOMIC DNA]</scope>
    <source>
        <strain evidence="1 2">AM42-17AT</strain>
    </source>
</reference>
<comment type="caution">
    <text evidence="1">The sequence shown here is derived from an EMBL/GenBank/DDBJ whole genome shotgun (WGS) entry which is preliminary data.</text>
</comment>
<dbReference type="EMBL" id="QSFZ01000002">
    <property type="protein sequence ID" value="RHA93892.1"/>
    <property type="molecule type" value="Genomic_DNA"/>
</dbReference>
<evidence type="ECO:0000313" key="2">
    <source>
        <dbReference type="Proteomes" id="UP000286220"/>
    </source>
</evidence>
<dbReference type="RefSeq" id="WP_118332188.1">
    <property type="nucleotide sequence ID" value="NZ_QSFZ01000002.1"/>
</dbReference>
<gene>
    <name evidence="1" type="ORF">DW912_02405</name>
</gene>
<accession>A0A413U7G4</accession>
<sequence>MELNNIYNFKNPVKHFLNIDGLIFPNNISSFDIGSLDWAEPVAFRIHKDGDKYRTLKMPNILNLVAAYHHFKNMPYFDKIQNMDSAHKRLSANIETGDFAAGEYDFQLENDFNNLCIYDNLIRLDIKEYYGRIYTHKIDFNGHEERYLSNLNCGETNGLLMGNYISLYFAEKKLSEISHLIEQSIVDAGIDCEFSYFSDDFYFFCNEKDNDKIIEIFDTAIEEHDLERSDKKAIWTYESFNNHNLVARYWKKLIAHCNIRFNPNKDNNKLYFINQMVYRMSKLDDDKLKKVFVNNVFKIRYFRELKLDKFQVKEYDYHQLCFLLKFSPESMLYATDRFADMQAFDNQKMHRFFEVRYKECLLKSFNEEQLYYFYAISLLGFNDIIQKYSGLVSKSRNQILIAYYLQDDLFSEDEVAYLKTLTKEQYWFQSYHLILNRQELLQDIENSIETFLIPDSVKLPKCNKSSKAQKRTAYLSFYKENIQAGKSIIRDISGVKQAIKDYLELRIEESEEAFEDEEE</sequence>
<dbReference type="Proteomes" id="UP000286220">
    <property type="component" value="Unassembled WGS sequence"/>
</dbReference>
<evidence type="ECO:0000313" key="1">
    <source>
        <dbReference type="EMBL" id="RHA93892.1"/>
    </source>
</evidence>
<protein>
    <submittedName>
        <fullName evidence="1">Uncharacterized protein</fullName>
    </submittedName>
</protein>
<name>A0A413U7G4_9FIRM</name>
<dbReference type="AlphaFoldDB" id="A0A413U7G4"/>
<proteinExistence type="predicted"/>